<protein>
    <submittedName>
        <fullName evidence="1">DUF938 domain-containing protein</fullName>
    </submittedName>
</protein>
<dbReference type="InterPro" id="IPR010342">
    <property type="entry name" value="DUF938"/>
</dbReference>
<proteinExistence type="predicted"/>
<dbReference type="PANTHER" id="PTHR20974:SF0">
    <property type="entry name" value="UPF0585 PROTEIN CG18661"/>
    <property type="match status" value="1"/>
</dbReference>
<name>A0ABZ0HVN8_9HYPH</name>
<sequence length="204" mass="21889">MEDLRLHAPAALRNRDPILDIVQANLPARGLILEVASGSGEHCVRFGEKLPEHTIQPSDPDPRARASIDAWIAASGLKNIRAAIDLDASAPTWPLKEAAAVICINMVHISPWAATEGLFSGAARILPPGGALFVYGPYKRGGAHTSKGNADFDRDLRQANPEWGIRDLEQVGELAAANGFADPRVFEMPANNLTLLFSKPRMGG</sequence>
<dbReference type="SUPFAM" id="SSF53335">
    <property type="entry name" value="S-adenosyl-L-methionine-dependent methyltransferases"/>
    <property type="match status" value="1"/>
</dbReference>
<dbReference type="Gene3D" id="3.40.50.150">
    <property type="entry name" value="Vaccinia Virus protein VP39"/>
    <property type="match status" value="1"/>
</dbReference>
<reference evidence="1 2" key="1">
    <citation type="submission" date="2023-10" db="EMBL/GenBank/DDBJ databases">
        <title>Novel methanotroph of the genus Methylocapsa from a subarctic wetland.</title>
        <authorList>
            <person name="Belova S.E."/>
            <person name="Oshkin I.Y."/>
            <person name="Miroshnikov K."/>
            <person name="Dedysh S.N."/>
        </authorList>
    </citation>
    <scope>NUCLEOTIDE SEQUENCE [LARGE SCALE GENOMIC DNA]</scope>
    <source>
        <strain evidence="1 2">RX1</strain>
    </source>
</reference>
<dbReference type="InterPro" id="IPR029063">
    <property type="entry name" value="SAM-dependent_MTases_sf"/>
</dbReference>
<evidence type="ECO:0000313" key="2">
    <source>
        <dbReference type="Proteomes" id="UP001626536"/>
    </source>
</evidence>
<dbReference type="RefSeq" id="WP_407340883.1">
    <property type="nucleotide sequence ID" value="NZ_CP136862.1"/>
</dbReference>
<dbReference type="PANTHER" id="PTHR20974">
    <property type="entry name" value="UPF0585 PROTEIN CG18661"/>
    <property type="match status" value="1"/>
</dbReference>
<accession>A0ABZ0HVN8</accession>
<keyword evidence="2" id="KW-1185">Reference proteome</keyword>
<gene>
    <name evidence="1" type="ORF">RZS28_08550</name>
</gene>
<organism evidence="1 2">
    <name type="scientific">Methylocapsa polymorpha</name>
    <dbReference type="NCBI Taxonomy" id="3080828"/>
    <lineage>
        <taxon>Bacteria</taxon>
        <taxon>Pseudomonadati</taxon>
        <taxon>Pseudomonadota</taxon>
        <taxon>Alphaproteobacteria</taxon>
        <taxon>Hyphomicrobiales</taxon>
        <taxon>Beijerinckiaceae</taxon>
        <taxon>Methylocapsa</taxon>
    </lineage>
</organism>
<dbReference type="Proteomes" id="UP001626536">
    <property type="component" value="Chromosome"/>
</dbReference>
<dbReference type="EMBL" id="CP136862">
    <property type="protein sequence ID" value="WOJ91288.1"/>
    <property type="molecule type" value="Genomic_DNA"/>
</dbReference>
<dbReference type="Pfam" id="PF06080">
    <property type="entry name" value="DUF938"/>
    <property type="match status" value="1"/>
</dbReference>
<evidence type="ECO:0000313" key="1">
    <source>
        <dbReference type="EMBL" id="WOJ91288.1"/>
    </source>
</evidence>